<feature type="transmembrane region" description="Helical" evidence="1">
    <location>
        <begin position="296"/>
        <end position="314"/>
    </location>
</feature>
<keyword evidence="1" id="KW-0812">Transmembrane</keyword>
<comment type="caution">
    <text evidence="2">The sequence shown here is derived from an EMBL/GenBank/DDBJ whole genome shotgun (WGS) entry which is preliminary data.</text>
</comment>
<dbReference type="AlphaFoldDB" id="Q7RM19"/>
<evidence type="ECO:0000313" key="2">
    <source>
        <dbReference type="EMBL" id="EAA21811.1"/>
    </source>
</evidence>
<name>Q7RM19_PLAYO</name>
<accession>Q7RM19</accession>
<dbReference type="PaxDb" id="73239-Q7RM19"/>
<feature type="non-terminal residue" evidence="2">
    <location>
        <position position="1"/>
    </location>
</feature>
<dbReference type="InParanoid" id="Q7RM19"/>
<keyword evidence="1" id="KW-0472">Membrane</keyword>
<reference evidence="2 3" key="1">
    <citation type="journal article" date="2002" name="Nature">
        <title>Genome sequence and comparative analysis of the model rodent malaria parasite Plasmodium yoelii yoelii.</title>
        <authorList>
            <person name="Carlton J.M."/>
            <person name="Angiuoli S.V."/>
            <person name="Suh B.B."/>
            <person name="Kooij T.W."/>
            <person name="Pertea M."/>
            <person name="Silva J.C."/>
            <person name="Ermolaeva M.D."/>
            <person name="Allen J.E."/>
            <person name="Selengut J.D."/>
            <person name="Koo H.L."/>
            <person name="Peterson J.D."/>
            <person name="Pop M."/>
            <person name="Kosack D.S."/>
            <person name="Shumway M.F."/>
            <person name="Bidwell S.L."/>
            <person name="Shallom S.J."/>
            <person name="van Aken S.E."/>
            <person name="Riedmuller S.B."/>
            <person name="Feldblyum T.V."/>
            <person name="Cho J.K."/>
            <person name="Quackenbush J."/>
            <person name="Sedegah M."/>
            <person name="Shoaibi A."/>
            <person name="Cummings L.M."/>
            <person name="Florens L."/>
            <person name="Yates J.R."/>
            <person name="Raine J.D."/>
            <person name="Sinden R.E."/>
            <person name="Harris M.A."/>
            <person name="Cunningham D.A."/>
            <person name="Preiser P.R."/>
            <person name="Bergman L.W."/>
            <person name="Vaidya A.B."/>
            <person name="van Lin L.H."/>
            <person name="Janse C.J."/>
            <person name="Waters A.P."/>
            <person name="Smith H.O."/>
            <person name="White O.R."/>
            <person name="Salzberg S.L."/>
            <person name="Venter J.C."/>
            <person name="Fraser C.M."/>
            <person name="Hoffman S.L."/>
            <person name="Gardner M.J."/>
            <person name="Carucci D.J."/>
        </authorList>
    </citation>
    <scope>NUCLEOTIDE SEQUENCE [LARGE SCALE GENOMIC DNA]</scope>
    <source>
        <strain evidence="2 3">17XNL</strain>
    </source>
</reference>
<protein>
    <submittedName>
        <fullName evidence="2">Yir2 protein</fullName>
    </submittedName>
</protein>
<evidence type="ECO:0000313" key="3">
    <source>
        <dbReference type="Proteomes" id="UP000008553"/>
    </source>
</evidence>
<evidence type="ECO:0000256" key="1">
    <source>
        <dbReference type="SAM" id="Phobius"/>
    </source>
</evidence>
<keyword evidence="3" id="KW-1185">Reference proteome</keyword>
<dbReference type="InterPro" id="IPR006477">
    <property type="entry name" value="Yir_bir_cir"/>
</dbReference>
<dbReference type="Pfam" id="PF06022">
    <property type="entry name" value="Cir_Bir_Yir"/>
    <property type="match status" value="1"/>
</dbReference>
<dbReference type="NCBIfam" id="TIGR01590">
    <property type="entry name" value="yir-bir-cir_Pla"/>
    <property type="match status" value="1"/>
</dbReference>
<sequence length="336" mass="39063">YLSFRMLFMSILKHICELANYHKKEQSVYLCGRFSTLRLFYPDELNKPSYSDFHSNGNIKDYCSDGDSGNTKECKTDFDKIKAVCLWLFEQLFVKNNNSNINTLEYIMIWLSYMLTLKKVKNINNLKGFYEAYIRNNTHYTNCNTGGKDCSNLLKDNTGYTNYKEIIDTKKDLLNINIENMSKFYDAFKLLCSIHTDFNEHKPNCTGYIEKSNEFVSKYTNLNDDSNNIDGSSYRKVLCTLSNDYDNFKKKCNSVNCMDIPSLPPIKKIQVSVNSPEQTLQDSGVTSSNPSILSKLIPVLSIIVAIPIFFGIFYKYSLFEFRKRPQKQHLREKLKK</sequence>
<keyword evidence="1" id="KW-1133">Transmembrane helix</keyword>
<gene>
    <name evidence="2" type="ORF">PY02369</name>
</gene>
<proteinExistence type="predicted"/>
<organism evidence="2 3">
    <name type="scientific">Plasmodium yoelii yoelii</name>
    <dbReference type="NCBI Taxonomy" id="73239"/>
    <lineage>
        <taxon>Eukaryota</taxon>
        <taxon>Sar</taxon>
        <taxon>Alveolata</taxon>
        <taxon>Apicomplexa</taxon>
        <taxon>Aconoidasida</taxon>
        <taxon>Haemosporida</taxon>
        <taxon>Plasmodiidae</taxon>
        <taxon>Plasmodium</taxon>
        <taxon>Plasmodium (Vinckeia)</taxon>
    </lineage>
</organism>
<dbReference type="Proteomes" id="UP000008553">
    <property type="component" value="Unassembled WGS sequence"/>
</dbReference>
<dbReference type="EMBL" id="AABL01000649">
    <property type="protein sequence ID" value="EAA21811.1"/>
    <property type="molecule type" value="Genomic_DNA"/>
</dbReference>